<comment type="subunit">
    <text evidence="11">Monomer.</text>
</comment>
<keyword evidence="6 11" id="KW-0547">Nucleotide-binding</keyword>
<dbReference type="GO" id="GO:0009073">
    <property type="term" value="P:aromatic amino acid family biosynthetic process"/>
    <property type="evidence" value="ECO:0007669"/>
    <property type="project" value="UniProtKB-KW"/>
</dbReference>
<dbReference type="PANTHER" id="PTHR21087">
    <property type="entry name" value="SHIKIMATE KINASE"/>
    <property type="match status" value="1"/>
</dbReference>
<evidence type="ECO:0000256" key="6">
    <source>
        <dbReference type="ARBA" id="ARBA00022741"/>
    </source>
</evidence>
<dbReference type="STRING" id="1188319.OYT1_01380"/>
<comment type="function">
    <text evidence="11">Catalyzes the specific phosphorylation of the 3-hydroxyl group of shikimic acid using ATP as a cosubstrate.</text>
</comment>
<evidence type="ECO:0000313" key="13">
    <source>
        <dbReference type="Proteomes" id="UP000033070"/>
    </source>
</evidence>
<feature type="binding site" evidence="11">
    <location>
        <position position="165"/>
    </location>
    <ligand>
        <name>ATP</name>
        <dbReference type="ChEBI" id="CHEBI:30616"/>
    </ligand>
</feature>
<dbReference type="InterPro" id="IPR000623">
    <property type="entry name" value="Shikimate_kinase/TSH1"/>
</dbReference>
<dbReference type="RefSeq" id="WP_062626568.1">
    <property type="nucleotide sequence ID" value="NZ_AP018738.1"/>
</dbReference>
<keyword evidence="11" id="KW-0963">Cytoplasm</keyword>
<evidence type="ECO:0000256" key="4">
    <source>
        <dbReference type="ARBA" id="ARBA00022605"/>
    </source>
</evidence>
<sequence length="193" mass="21434">MQTVDTAHPKRESGNVVLVGMMGAGKTTVGKCLARQLGKVFVDSDDEIQRRTGVSIPHIFEVEGEEGFRRRESCAIHDLMQRNGLILATGGGAVILPQNRIEMSDNGVVVYLKGSVHELWQRTRHDRNRPLLQTADPRAKLQELLSQRDPLYTEVADLIVHTGRQGVQTLVAELIRKLGLQANNTQAHEPCKL</sequence>
<keyword evidence="11" id="KW-0460">Magnesium</keyword>
<organism evidence="12 13">
    <name type="scientific">Ferriphaselus amnicola</name>
    <dbReference type="NCBI Taxonomy" id="1188319"/>
    <lineage>
        <taxon>Bacteria</taxon>
        <taxon>Pseudomonadati</taxon>
        <taxon>Pseudomonadota</taxon>
        <taxon>Betaproteobacteria</taxon>
        <taxon>Nitrosomonadales</taxon>
        <taxon>Gallionellaceae</taxon>
        <taxon>Ferriphaselus</taxon>
    </lineage>
</organism>
<dbReference type="GO" id="GO:0005524">
    <property type="term" value="F:ATP binding"/>
    <property type="evidence" value="ECO:0007669"/>
    <property type="project" value="UniProtKB-UniRule"/>
</dbReference>
<dbReference type="UniPathway" id="UPA00053">
    <property type="reaction ID" value="UER00088"/>
</dbReference>
<dbReference type="GO" id="GO:0004765">
    <property type="term" value="F:shikimate kinase activity"/>
    <property type="evidence" value="ECO:0007669"/>
    <property type="project" value="UniProtKB-UniRule"/>
</dbReference>
<dbReference type="GO" id="GO:0008652">
    <property type="term" value="P:amino acid biosynthetic process"/>
    <property type="evidence" value="ECO:0007669"/>
    <property type="project" value="UniProtKB-KW"/>
</dbReference>
<dbReference type="PANTHER" id="PTHR21087:SF16">
    <property type="entry name" value="SHIKIMATE KINASE 1, CHLOROPLASTIC"/>
    <property type="match status" value="1"/>
</dbReference>
<evidence type="ECO:0000256" key="11">
    <source>
        <dbReference type="HAMAP-Rule" id="MF_00109"/>
    </source>
</evidence>
<evidence type="ECO:0000256" key="7">
    <source>
        <dbReference type="ARBA" id="ARBA00022777"/>
    </source>
</evidence>
<evidence type="ECO:0000313" key="12">
    <source>
        <dbReference type="EMBL" id="BBE52001.1"/>
    </source>
</evidence>
<feature type="binding site" evidence="11">
    <location>
        <position position="27"/>
    </location>
    <ligand>
        <name>Mg(2+)</name>
        <dbReference type="ChEBI" id="CHEBI:18420"/>
    </ligand>
</feature>
<comment type="cofactor">
    <cofactor evidence="11">
        <name>Mg(2+)</name>
        <dbReference type="ChEBI" id="CHEBI:18420"/>
    </cofactor>
    <text evidence="11">Binds 1 Mg(2+) ion per subunit.</text>
</comment>
<dbReference type="InterPro" id="IPR031322">
    <property type="entry name" value="Shikimate/glucono_kinase"/>
</dbReference>
<name>A0A2Z6GEE4_9PROT</name>
<dbReference type="Gene3D" id="3.40.50.300">
    <property type="entry name" value="P-loop containing nucleotide triphosphate hydrolases"/>
    <property type="match status" value="1"/>
</dbReference>
<dbReference type="PROSITE" id="PS01128">
    <property type="entry name" value="SHIKIMATE_KINASE"/>
    <property type="match status" value="1"/>
</dbReference>
<dbReference type="HAMAP" id="MF_00109">
    <property type="entry name" value="Shikimate_kinase"/>
    <property type="match status" value="1"/>
</dbReference>
<comment type="subcellular location">
    <subcellularLocation>
        <location evidence="11">Cytoplasm</location>
    </subcellularLocation>
</comment>
<reference evidence="12 13" key="1">
    <citation type="submission" date="2018-06" db="EMBL/GenBank/DDBJ databases">
        <title>OYT1 Genome Sequencing.</title>
        <authorList>
            <person name="Kato S."/>
            <person name="Itoh T."/>
            <person name="Ohkuma M."/>
        </authorList>
    </citation>
    <scope>NUCLEOTIDE SEQUENCE [LARGE SCALE GENOMIC DNA]</scope>
    <source>
        <strain evidence="12 13">OYT1</strain>
    </source>
</reference>
<keyword evidence="11" id="KW-0479">Metal-binding</keyword>
<evidence type="ECO:0000256" key="8">
    <source>
        <dbReference type="ARBA" id="ARBA00022840"/>
    </source>
</evidence>
<comment type="catalytic activity">
    <reaction evidence="10 11">
        <text>shikimate + ATP = 3-phosphoshikimate + ADP + H(+)</text>
        <dbReference type="Rhea" id="RHEA:13121"/>
        <dbReference type="ChEBI" id="CHEBI:15378"/>
        <dbReference type="ChEBI" id="CHEBI:30616"/>
        <dbReference type="ChEBI" id="CHEBI:36208"/>
        <dbReference type="ChEBI" id="CHEBI:145989"/>
        <dbReference type="ChEBI" id="CHEBI:456216"/>
        <dbReference type="EC" id="2.7.1.71"/>
    </reaction>
</comment>
<dbReference type="KEGG" id="fam:OYT1_ch2488"/>
<dbReference type="PRINTS" id="PR01100">
    <property type="entry name" value="SHIKIMTKNASE"/>
</dbReference>
<protein>
    <recommendedName>
        <fullName evidence="3 11">Shikimate kinase</fullName>
        <shortName evidence="11">SK</shortName>
        <ecNumber evidence="3 11">2.7.1.71</ecNumber>
    </recommendedName>
</protein>
<dbReference type="CDD" id="cd00464">
    <property type="entry name" value="SK"/>
    <property type="match status" value="1"/>
</dbReference>
<evidence type="ECO:0000256" key="10">
    <source>
        <dbReference type="ARBA" id="ARBA00048567"/>
    </source>
</evidence>
<feature type="binding site" evidence="11">
    <location>
        <position position="91"/>
    </location>
    <ligand>
        <name>substrate</name>
    </ligand>
</feature>
<dbReference type="EMBL" id="AP018738">
    <property type="protein sequence ID" value="BBE52001.1"/>
    <property type="molecule type" value="Genomic_DNA"/>
</dbReference>
<keyword evidence="7 11" id="KW-0418">Kinase</keyword>
<keyword evidence="9 11" id="KW-0057">Aromatic amino acid biosynthesis</keyword>
<evidence type="ECO:0000256" key="5">
    <source>
        <dbReference type="ARBA" id="ARBA00022679"/>
    </source>
</evidence>
<gene>
    <name evidence="11" type="primary">aroK</name>
    <name evidence="12" type="ORF">OYT1_ch2488</name>
</gene>
<evidence type="ECO:0000256" key="9">
    <source>
        <dbReference type="ARBA" id="ARBA00023141"/>
    </source>
</evidence>
<dbReference type="GO" id="GO:0009423">
    <property type="term" value="P:chorismate biosynthetic process"/>
    <property type="evidence" value="ECO:0007669"/>
    <property type="project" value="UniProtKB-UniRule"/>
</dbReference>
<dbReference type="Pfam" id="PF01202">
    <property type="entry name" value="SKI"/>
    <property type="match status" value="1"/>
</dbReference>
<keyword evidence="8 11" id="KW-0067">ATP-binding</keyword>
<dbReference type="Proteomes" id="UP000033070">
    <property type="component" value="Chromosome"/>
</dbReference>
<dbReference type="OrthoDB" id="9800332at2"/>
<dbReference type="SUPFAM" id="SSF52540">
    <property type="entry name" value="P-loop containing nucleoside triphosphate hydrolases"/>
    <property type="match status" value="1"/>
</dbReference>
<accession>A0A2Z6GEE4</accession>
<dbReference type="InterPro" id="IPR027417">
    <property type="entry name" value="P-loop_NTPase"/>
</dbReference>
<feature type="binding site" evidence="11">
    <location>
        <position position="69"/>
    </location>
    <ligand>
        <name>substrate</name>
    </ligand>
</feature>
<proteinExistence type="inferred from homology"/>
<feature type="binding site" evidence="11">
    <location>
        <position position="148"/>
    </location>
    <ligand>
        <name>substrate</name>
    </ligand>
</feature>
<feature type="binding site" evidence="11">
    <location>
        <position position="129"/>
    </location>
    <ligand>
        <name>ATP</name>
        <dbReference type="ChEBI" id="CHEBI:30616"/>
    </ligand>
</feature>
<keyword evidence="4 11" id="KW-0028">Amino-acid biosynthesis</keyword>
<keyword evidence="13" id="KW-1185">Reference proteome</keyword>
<comment type="pathway">
    <text evidence="1 11">Metabolic intermediate biosynthesis; chorismate biosynthesis; chorismate from D-erythrose 4-phosphate and phosphoenolpyruvate: step 5/7.</text>
</comment>
<keyword evidence="5 11" id="KW-0808">Transferase</keyword>
<evidence type="ECO:0000256" key="1">
    <source>
        <dbReference type="ARBA" id="ARBA00004842"/>
    </source>
</evidence>
<dbReference type="InterPro" id="IPR023000">
    <property type="entry name" value="Shikimate_kinase_CS"/>
</dbReference>
<feature type="binding site" evidence="11">
    <location>
        <begin position="23"/>
        <end position="28"/>
    </location>
    <ligand>
        <name>ATP</name>
        <dbReference type="ChEBI" id="CHEBI:30616"/>
    </ligand>
</feature>
<evidence type="ECO:0000256" key="2">
    <source>
        <dbReference type="ARBA" id="ARBA00006997"/>
    </source>
</evidence>
<evidence type="ECO:0000256" key="3">
    <source>
        <dbReference type="ARBA" id="ARBA00012154"/>
    </source>
</evidence>
<dbReference type="EC" id="2.7.1.71" evidence="3 11"/>
<dbReference type="GO" id="GO:0005829">
    <property type="term" value="C:cytosol"/>
    <property type="evidence" value="ECO:0007669"/>
    <property type="project" value="TreeGrafter"/>
</dbReference>
<dbReference type="GO" id="GO:0000287">
    <property type="term" value="F:magnesium ion binding"/>
    <property type="evidence" value="ECO:0007669"/>
    <property type="project" value="UniProtKB-UniRule"/>
</dbReference>
<feature type="binding site" evidence="11">
    <location>
        <position position="45"/>
    </location>
    <ligand>
        <name>substrate</name>
    </ligand>
</feature>
<dbReference type="AlphaFoldDB" id="A0A2Z6GEE4"/>
<comment type="similarity">
    <text evidence="2 11">Belongs to the shikimate kinase family.</text>
</comment>